<keyword evidence="4" id="KW-0479">Metal-binding</keyword>
<dbReference type="InterPro" id="IPR014782">
    <property type="entry name" value="Peptidase_M1_dom"/>
</dbReference>
<feature type="domain" description="Peptidase M1 membrane alanine aminopeptidase" evidence="8">
    <location>
        <begin position="12"/>
        <end position="206"/>
    </location>
</feature>
<dbReference type="InterPro" id="IPR050344">
    <property type="entry name" value="Peptidase_M1_aminopeptidases"/>
</dbReference>
<dbReference type="GO" id="GO:0043171">
    <property type="term" value="P:peptide catabolic process"/>
    <property type="evidence" value="ECO:0007669"/>
    <property type="project" value="TreeGrafter"/>
</dbReference>
<organism evidence="9 10">
    <name type="scientific">Romanomermis culicivorax</name>
    <name type="common">Nematode worm</name>
    <dbReference type="NCBI Taxonomy" id="13658"/>
    <lineage>
        <taxon>Eukaryota</taxon>
        <taxon>Metazoa</taxon>
        <taxon>Ecdysozoa</taxon>
        <taxon>Nematoda</taxon>
        <taxon>Enoplea</taxon>
        <taxon>Dorylaimia</taxon>
        <taxon>Mermithida</taxon>
        <taxon>Mermithoidea</taxon>
        <taxon>Mermithidae</taxon>
        <taxon>Romanomermis</taxon>
    </lineage>
</organism>
<keyword evidence="9" id="KW-1185">Reference proteome</keyword>
<dbReference type="PANTHER" id="PTHR11533">
    <property type="entry name" value="PROTEASE M1 ZINC METALLOPROTEASE"/>
    <property type="match status" value="1"/>
</dbReference>
<keyword evidence="3" id="KW-0645">Protease</keyword>
<dbReference type="GO" id="GO:0005615">
    <property type="term" value="C:extracellular space"/>
    <property type="evidence" value="ECO:0007669"/>
    <property type="project" value="TreeGrafter"/>
</dbReference>
<dbReference type="Proteomes" id="UP000887565">
    <property type="component" value="Unplaced"/>
</dbReference>
<dbReference type="GO" id="GO:0042277">
    <property type="term" value="F:peptide binding"/>
    <property type="evidence" value="ECO:0007669"/>
    <property type="project" value="TreeGrafter"/>
</dbReference>
<proteinExistence type="inferred from homology"/>
<evidence type="ECO:0000256" key="7">
    <source>
        <dbReference type="ARBA" id="ARBA00023049"/>
    </source>
</evidence>
<comment type="cofactor">
    <cofactor evidence="1">
        <name>Zn(2+)</name>
        <dbReference type="ChEBI" id="CHEBI:29105"/>
    </cofactor>
</comment>
<dbReference type="AlphaFoldDB" id="A0A915I473"/>
<dbReference type="OMA" id="WIDREEQ"/>
<evidence type="ECO:0000256" key="1">
    <source>
        <dbReference type="ARBA" id="ARBA00001947"/>
    </source>
</evidence>
<evidence type="ECO:0000256" key="3">
    <source>
        <dbReference type="ARBA" id="ARBA00022670"/>
    </source>
</evidence>
<comment type="similarity">
    <text evidence="2">Belongs to the peptidase M1 family.</text>
</comment>
<evidence type="ECO:0000256" key="4">
    <source>
        <dbReference type="ARBA" id="ARBA00022723"/>
    </source>
</evidence>
<dbReference type="InterPro" id="IPR027268">
    <property type="entry name" value="Peptidase_M4/M1_CTD_sf"/>
</dbReference>
<dbReference type="Gene3D" id="1.10.390.10">
    <property type="entry name" value="Neutral Protease Domain 2"/>
    <property type="match status" value="1"/>
</dbReference>
<evidence type="ECO:0000259" key="8">
    <source>
        <dbReference type="Pfam" id="PF01433"/>
    </source>
</evidence>
<dbReference type="GO" id="GO:0016020">
    <property type="term" value="C:membrane"/>
    <property type="evidence" value="ECO:0007669"/>
    <property type="project" value="TreeGrafter"/>
</dbReference>
<dbReference type="Pfam" id="PF01433">
    <property type="entry name" value="Peptidase_M1"/>
    <property type="match status" value="1"/>
</dbReference>
<dbReference type="GO" id="GO:0070006">
    <property type="term" value="F:metalloaminopeptidase activity"/>
    <property type="evidence" value="ECO:0007669"/>
    <property type="project" value="TreeGrafter"/>
</dbReference>
<evidence type="ECO:0000256" key="5">
    <source>
        <dbReference type="ARBA" id="ARBA00022801"/>
    </source>
</evidence>
<evidence type="ECO:0000256" key="2">
    <source>
        <dbReference type="ARBA" id="ARBA00010136"/>
    </source>
</evidence>
<protein>
    <submittedName>
        <fullName evidence="10">Peptidase M1 membrane alanine aminopeptidase domain-containing protein</fullName>
    </submittedName>
</protein>
<keyword evidence="7" id="KW-0482">Metalloprotease</keyword>
<dbReference type="PRINTS" id="PR00756">
    <property type="entry name" value="ALADIPTASE"/>
</dbReference>
<evidence type="ECO:0000256" key="6">
    <source>
        <dbReference type="ARBA" id="ARBA00022833"/>
    </source>
</evidence>
<dbReference type="SUPFAM" id="SSF55486">
    <property type="entry name" value="Metalloproteases ('zincins'), catalytic domain"/>
    <property type="match status" value="1"/>
</dbReference>
<dbReference type="GO" id="GO:0006508">
    <property type="term" value="P:proteolysis"/>
    <property type="evidence" value="ECO:0007669"/>
    <property type="project" value="UniProtKB-KW"/>
</dbReference>
<dbReference type="GO" id="GO:0005737">
    <property type="term" value="C:cytoplasm"/>
    <property type="evidence" value="ECO:0007669"/>
    <property type="project" value="TreeGrafter"/>
</dbReference>
<keyword evidence="6" id="KW-0862">Zinc</keyword>
<evidence type="ECO:0000313" key="10">
    <source>
        <dbReference type="WBParaSite" id="nRc.2.0.1.t08219-RA"/>
    </source>
</evidence>
<dbReference type="PANTHER" id="PTHR11533:SF257">
    <property type="entry name" value="PEPTIDASE_M1 DOMAIN-CONTAINING PROTEIN"/>
    <property type="match status" value="1"/>
</dbReference>
<sequence length="367" mass="43079">MRTFFAESRIAQPIKKLDFVILNEFPIFGMENWGLIFLDQSFLLKNEPIEQFNLISHEVVHQWIGNLVTNRNWSQLCIQEGLAEYMTRKLVEDAISKGELLGMSSKRLEFYSTERYLRAMNIETKNSQNGRKAIIQDYRTFDQAGDFCFGKSPLIFLSVEKVLGSKNFKKRLNAFVENFAYKNFDIHDLVGYFDDSESTNIEKFMKYEMIHGAFRIVNVYKNQTFWTLTPSVFDLPIPVQIRYLANQNNESYIIRNTTQISAPHRHKDDLIIVNAAAEHFYRVNYDLATWHRLSIYMKNWSDSLGILSLAKLLNDYCFFYGRFKNDSVLNGILLREMKENMAVILKNFHEASNFVFQNSFNCHAIKQ</sequence>
<dbReference type="InterPro" id="IPR001930">
    <property type="entry name" value="Peptidase_M1"/>
</dbReference>
<keyword evidence="5" id="KW-0378">Hydrolase</keyword>
<accession>A0A915I473</accession>
<reference evidence="10" key="1">
    <citation type="submission" date="2022-11" db="UniProtKB">
        <authorList>
            <consortium name="WormBaseParasite"/>
        </authorList>
    </citation>
    <scope>IDENTIFICATION</scope>
</reference>
<name>A0A915I473_ROMCU</name>
<dbReference type="WBParaSite" id="nRc.2.0.1.t08219-RA">
    <property type="protein sequence ID" value="nRc.2.0.1.t08219-RA"/>
    <property type="gene ID" value="nRc.2.0.1.g08219"/>
</dbReference>
<dbReference type="GO" id="GO:0008270">
    <property type="term" value="F:zinc ion binding"/>
    <property type="evidence" value="ECO:0007669"/>
    <property type="project" value="InterPro"/>
</dbReference>
<evidence type="ECO:0000313" key="9">
    <source>
        <dbReference type="Proteomes" id="UP000887565"/>
    </source>
</evidence>